<comment type="caution">
    <text evidence="2">The sequence shown here is derived from an EMBL/GenBank/DDBJ whole genome shotgun (WGS) entry which is preliminary data.</text>
</comment>
<keyword evidence="1" id="KW-1133">Transmembrane helix</keyword>
<organism evidence="2 3">
    <name type="scientific">Candidatus Woesebacteria bacterium RIFCSPHIGHO2_01_FULL_44_21</name>
    <dbReference type="NCBI Taxonomy" id="1802503"/>
    <lineage>
        <taxon>Bacteria</taxon>
        <taxon>Candidatus Woeseibacteriota</taxon>
    </lineage>
</organism>
<keyword evidence="1" id="KW-0812">Transmembrane</keyword>
<feature type="transmembrane region" description="Helical" evidence="1">
    <location>
        <begin position="82"/>
        <end position="103"/>
    </location>
</feature>
<evidence type="ECO:0000256" key="1">
    <source>
        <dbReference type="SAM" id="Phobius"/>
    </source>
</evidence>
<reference evidence="2 3" key="1">
    <citation type="journal article" date="2016" name="Nat. Commun.">
        <title>Thousands of microbial genomes shed light on interconnected biogeochemical processes in an aquifer system.</title>
        <authorList>
            <person name="Anantharaman K."/>
            <person name="Brown C.T."/>
            <person name="Hug L.A."/>
            <person name="Sharon I."/>
            <person name="Castelle C.J."/>
            <person name="Probst A.J."/>
            <person name="Thomas B.C."/>
            <person name="Singh A."/>
            <person name="Wilkins M.J."/>
            <person name="Karaoz U."/>
            <person name="Brodie E.L."/>
            <person name="Williams K.H."/>
            <person name="Hubbard S.S."/>
            <person name="Banfield J.F."/>
        </authorList>
    </citation>
    <scope>NUCLEOTIDE SEQUENCE [LARGE SCALE GENOMIC DNA]</scope>
</reference>
<sequence>MSEKVTGYALIIAGLVITLLAAFSVYSVFTGTVKPFALFNFDGVSIPISTLLGPEFAAVNAPDVEIFPAEVLNSTSNTLAHLFLMGFIVSVGARIANIGTNLVRPIIVKMDAKRVPSVLDPK</sequence>
<dbReference type="AlphaFoldDB" id="A0A1F7YVH0"/>
<name>A0A1F7YVH0_9BACT</name>
<evidence type="ECO:0000313" key="2">
    <source>
        <dbReference type="EMBL" id="OGM31204.1"/>
    </source>
</evidence>
<proteinExistence type="predicted"/>
<feature type="transmembrane region" description="Helical" evidence="1">
    <location>
        <begin position="7"/>
        <end position="29"/>
    </location>
</feature>
<dbReference type="Proteomes" id="UP000178870">
    <property type="component" value="Unassembled WGS sequence"/>
</dbReference>
<keyword evidence="1" id="KW-0472">Membrane</keyword>
<gene>
    <name evidence="2" type="ORF">A2803_01880</name>
</gene>
<dbReference type="EMBL" id="MGGP01000029">
    <property type="protein sequence ID" value="OGM31204.1"/>
    <property type="molecule type" value="Genomic_DNA"/>
</dbReference>
<protein>
    <submittedName>
        <fullName evidence="2">Uncharacterized protein</fullName>
    </submittedName>
</protein>
<accession>A0A1F7YVH0</accession>
<evidence type="ECO:0000313" key="3">
    <source>
        <dbReference type="Proteomes" id="UP000178870"/>
    </source>
</evidence>